<dbReference type="HOGENOM" id="CLU_3260745_0_0_1"/>
<evidence type="ECO:0000313" key="2">
    <source>
        <dbReference type="EMBL" id="EAT91899.1"/>
    </source>
</evidence>
<dbReference type="GeneID" id="5967795"/>
<name>Q0V6G0_PHANO</name>
<evidence type="ECO:0000256" key="1">
    <source>
        <dbReference type="SAM" id="MobiDB-lite"/>
    </source>
</evidence>
<feature type="compositionally biased region" description="Polar residues" evidence="1">
    <location>
        <begin position="32"/>
        <end position="42"/>
    </location>
</feature>
<dbReference type="KEGG" id="pno:SNOG_00404"/>
<protein>
    <submittedName>
        <fullName evidence="2">Uncharacterized protein</fullName>
    </submittedName>
</protein>
<reference evidence="3" key="1">
    <citation type="journal article" date="2007" name="Plant Cell">
        <title>Dothideomycete-plant interactions illuminated by genome sequencing and EST analysis of the wheat pathogen Stagonospora nodorum.</title>
        <authorList>
            <person name="Hane J.K."/>
            <person name="Lowe R.G."/>
            <person name="Solomon P.S."/>
            <person name="Tan K.C."/>
            <person name="Schoch C.L."/>
            <person name="Spatafora J.W."/>
            <person name="Crous P.W."/>
            <person name="Kodira C."/>
            <person name="Birren B.W."/>
            <person name="Galagan J.E."/>
            <person name="Torriani S.F."/>
            <person name="McDonald B.A."/>
            <person name="Oliver R.P."/>
        </authorList>
    </citation>
    <scope>NUCLEOTIDE SEQUENCE [LARGE SCALE GENOMIC DNA]</scope>
    <source>
        <strain evidence="3">SN15 / ATCC MYA-4574 / FGSC 10173</strain>
    </source>
</reference>
<dbReference type="EMBL" id="CH445325">
    <property type="protein sequence ID" value="EAT91899.1"/>
    <property type="molecule type" value="Genomic_DNA"/>
</dbReference>
<dbReference type="InParanoid" id="Q0V6G0"/>
<dbReference type="AlphaFoldDB" id="Q0V6G0"/>
<dbReference type="RefSeq" id="XP_001791090.1">
    <property type="nucleotide sequence ID" value="XM_001791038.1"/>
</dbReference>
<organism evidence="2 3">
    <name type="scientific">Phaeosphaeria nodorum (strain SN15 / ATCC MYA-4574 / FGSC 10173)</name>
    <name type="common">Glume blotch fungus</name>
    <name type="synonym">Parastagonospora nodorum</name>
    <dbReference type="NCBI Taxonomy" id="321614"/>
    <lineage>
        <taxon>Eukaryota</taxon>
        <taxon>Fungi</taxon>
        <taxon>Dikarya</taxon>
        <taxon>Ascomycota</taxon>
        <taxon>Pezizomycotina</taxon>
        <taxon>Dothideomycetes</taxon>
        <taxon>Pleosporomycetidae</taxon>
        <taxon>Pleosporales</taxon>
        <taxon>Pleosporineae</taxon>
        <taxon>Phaeosphaeriaceae</taxon>
        <taxon>Parastagonospora</taxon>
    </lineage>
</organism>
<evidence type="ECO:0000313" key="3">
    <source>
        <dbReference type="Proteomes" id="UP000001055"/>
    </source>
</evidence>
<proteinExistence type="predicted"/>
<feature type="region of interest" description="Disordered" evidence="1">
    <location>
        <begin position="1"/>
        <end position="42"/>
    </location>
</feature>
<dbReference type="Proteomes" id="UP000001055">
    <property type="component" value="Unassembled WGS sequence"/>
</dbReference>
<accession>Q0V6G0</accession>
<gene>
    <name evidence="2" type="ORF">SNOG_00404</name>
</gene>
<sequence length="42" mass="4547">MSRHAQGHLRYMTPSVPPSTSTLNHARLKKQTAPTTSPTGCV</sequence>